<feature type="domain" description="Retroviral polymerase SH3-like" evidence="5">
    <location>
        <begin position="55"/>
        <end position="111"/>
    </location>
</feature>
<feature type="region of interest" description="Disordered" evidence="3">
    <location>
        <begin position="147"/>
        <end position="173"/>
    </location>
</feature>
<name>A0AAV2DG51_9ROSI</name>
<evidence type="ECO:0000256" key="3">
    <source>
        <dbReference type="SAM" id="MobiDB-lite"/>
    </source>
</evidence>
<feature type="domain" description="Reverse transcriptase Ty1/copia-type" evidence="4">
    <location>
        <begin position="231"/>
        <end position="471"/>
    </location>
</feature>
<dbReference type="GO" id="GO:0016787">
    <property type="term" value="F:hydrolase activity"/>
    <property type="evidence" value="ECO:0007669"/>
    <property type="project" value="UniProtKB-KW"/>
</dbReference>
<keyword evidence="1" id="KW-0479">Metal-binding</keyword>
<feature type="compositionally biased region" description="Polar residues" evidence="3">
    <location>
        <begin position="153"/>
        <end position="162"/>
    </location>
</feature>
<sequence length="530" mass="60671">MLLDYNLPKHFWAEAVNTACYTINRVLVRKQINKTPYEILKEKTPSIAYFHPFDCPCFVLNTRDNLGKFDAKSDSAIFLGYSSKGQAYRIFNKRTKKVEESVHVKFNESDFVVHDETLHFDLNELTSSGQDFSSEQDHNERIVTPSDLEEPSLDSQDTSQVPQAPPHIQRRHPENLIIGKLNDGLKTRGKYTPGQYAFVSQFEPKNIKEALLDEEWGFSMLEELTQFEHLHVWDLVPKPENVTVIGTKWIYRNKSDEEGIVRNKSRLVAQGYLQEEGIDFDETFAPVARLESIRLLCAFASHLGFPLYQMDVKSAFLNGIIQEEVYVAQPPGFIDFEHPEYVYKLNKALYGLKQAPRAWFERLTTFLLDNSFSQGSIDKTLFIKHESGEILLVQVYVDDIVFGSTDPTLCTAFCETMQSMFEMSMMGELKFFLGLQVKQTSTGIFINQSKYLQNMLSKFDMNNVKPCPTPMAVNLKLDKDESGIPVDENKYRGMIGSLLYLTASRPDIQHSVCLCARFQAAPKESHFKAV</sequence>
<dbReference type="EMBL" id="OZ034815">
    <property type="protein sequence ID" value="CAL1372178.1"/>
    <property type="molecule type" value="Genomic_DNA"/>
</dbReference>
<keyword evidence="7" id="KW-1185">Reference proteome</keyword>
<protein>
    <recommendedName>
        <fullName evidence="8">Retrovirus-related Pol polyprotein from transposon TNT 1-94</fullName>
    </recommendedName>
</protein>
<evidence type="ECO:0000259" key="4">
    <source>
        <dbReference type="Pfam" id="PF07727"/>
    </source>
</evidence>
<evidence type="ECO:0008006" key="8">
    <source>
        <dbReference type="Google" id="ProtNLM"/>
    </source>
</evidence>
<dbReference type="AlphaFoldDB" id="A0AAV2DG51"/>
<evidence type="ECO:0000256" key="1">
    <source>
        <dbReference type="ARBA" id="ARBA00022723"/>
    </source>
</evidence>
<dbReference type="InterPro" id="IPR057670">
    <property type="entry name" value="SH3_retrovirus"/>
</dbReference>
<dbReference type="InterPro" id="IPR039537">
    <property type="entry name" value="Retrotran_Ty1/copia-like"/>
</dbReference>
<evidence type="ECO:0000256" key="2">
    <source>
        <dbReference type="ARBA" id="ARBA00022801"/>
    </source>
</evidence>
<dbReference type="PANTHER" id="PTHR42648">
    <property type="entry name" value="TRANSPOSASE, PUTATIVE-RELATED"/>
    <property type="match status" value="1"/>
</dbReference>
<evidence type="ECO:0000313" key="7">
    <source>
        <dbReference type="Proteomes" id="UP001497516"/>
    </source>
</evidence>
<dbReference type="InterPro" id="IPR043502">
    <property type="entry name" value="DNA/RNA_pol_sf"/>
</dbReference>
<dbReference type="SUPFAM" id="SSF53098">
    <property type="entry name" value="Ribonuclease H-like"/>
    <property type="match status" value="1"/>
</dbReference>
<dbReference type="Proteomes" id="UP001497516">
    <property type="component" value="Chromosome 2"/>
</dbReference>
<dbReference type="Pfam" id="PF25597">
    <property type="entry name" value="SH3_retrovirus"/>
    <property type="match status" value="1"/>
</dbReference>
<dbReference type="PANTHER" id="PTHR42648:SF32">
    <property type="entry name" value="RIBONUCLEASE H-LIKE DOMAIN, GAG-PRE-INTEGRASE DOMAIN PROTEIN-RELATED"/>
    <property type="match status" value="1"/>
</dbReference>
<organism evidence="6 7">
    <name type="scientific">Linum trigynum</name>
    <dbReference type="NCBI Taxonomy" id="586398"/>
    <lineage>
        <taxon>Eukaryota</taxon>
        <taxon>Viridiplantae</taxon>
        <taxon>Streptophyta</taxon>
        <taxon>Embryophyta</taxon>
        <taxon>Tracheophyta</taxon>
        <taxon>Spermatophyta</taxon>
        <taxon>Magnoliopsida</taxon>
        <taxon>eudicotyledons</taxon>
        <taxon>Gunneridae</taxon>
        <taxon>Pentapetalae</taxon>
        <taxon>rosids</taxon>
        <taxon>fabids</taxon>
        <taxon>Malpighiales</taxon>
        <taxon>Linaceae</taxon>
        <taxon>Linum</taxon>
    </lineage>
</organism>
<reference evidence="6 7" key="1">
    <citation type="submission" date="2024-04" db="EMBL/GenBank/DDBJ databases">
        <authorList>
            <person name="Fracassetti M."/>
        </authorList>
    </citation>
    <scope>NUCLEOTIDE SEQUENCE [LARGE SCALE GENOMIC DNA]</scope>
</reference>
<evidence type="ECO:0000259" key="5">
    <source>
        <dbReference type="Pfam" id="PF25597"/>
    </source>
</evidence>
<dbReference type="SUPFAM" id="SSF56672">
    <property type="entry name" value="DNA/RNA polymerases"/>
    <property type="match status" value="1"/>
</dbReference>
<accession>A0AAV2DG51</accession>
<keyword evidence="2" id="KW-0378">Hydrolase</keyword>
<evidence type="ECO:0000313" key="6">
    <source>
        <dbReference type="EMBL" id="CAL1372178.1"/>
    </source>
</evidence>
<proteinExistence type="predicted"/>
<dbReference type="Pfam" id="PF07727">
    <property type="entry name" value="RVT_2"/>
    <property type="match status" value="1"/>
</dbReference>
<dbReference type="InterPro" id="IPR012337">
    <property type="entry name" value="RNaseH-like_sf"/>
</dbReference>
<gene>
    <name evidence="6" type="ORF">LTRI10_LOCUS14201</name>
</gene>
<dbReference type="GO" id="GO:0046872">
    <property type="term" value="F:metal ion binding"/>
    <property type="evidence" value="ECO:0007669"/>
    <property type="project" value="UniProtKB-KW"/>
</dbReference>
<dbReference type="InterPro" id="IPR013103">
    <property type="entry name" value="RVT_2"/>
</dbReference>